<organism evidence="1 2">
    <name type="scientific">Bacillus chungangensis</name>
    <dbReference type="NCBI Taxonomy" id="587633"/>
    <lineage>
        <taxon>Bacteria</taxon>
        <taxon>Bacillati</taxon>
        <taxon>Bacillota</taxon>
        <taxon>Bacilli</taxon>
        <taxon>Bacillales</taxon>
        <taxon>Bacillaceae</taxon>
        <taxon>Bacillus</taxon>
    </lineage>
</organism>
<evidence type="ECO:0000313" key="1">
    <source>
        <dbReference type="EMBL" id="MDQ0178536.1"/>
    </source>
</evidence>
<dbReference type="Proteomes" id="UP001223586">
    <property type="component" value="Unassembled WGS sequence"/>
</dbReference>
<sequence>MLILLQRRNRAKDLKKYFLKKLLTATCLDVIFRKSPLRKGTTKEFEP</sequence>
<accession>A0ABT9WZ11</accession>
<protein>
    <submittedName>
        <fullName evidence="1">Uncharacterized protein</fullName>
    </submittedName>
</protein>
<comment type="caution">
    <text evidence="1">The sequence shown here is derived from an EMBL/GenBank/DDBJ whole genome shotgun (WGS) entry which is preliminary data.</text>
</comment>
<keyword evidence="2" id="KW-1185">Reference proteome</keyword>
<proteinExistence type="predicted"/>
<gene>
    <name evidence="1" type="ORF">J2S08_004443</name>
</gene>
<dbReference type="EMBL" id="JAUSTT010000050">
    <property type="protein sequence ID" value="MDQ0178536.1"/>
    <property type="molecule type" value="Genomic_DNA"/>
</dbReference>
<name>A0ABT9WZ11_9BACI</name>
<reference evidence="1 2" key="1">
    <citation type="submission" date="2023-07" db="EMBL/GenBank/DDBJ databases">
        <title>Genomic Encyclopedia of Type Strains, Phase IV (KMG-IV): sequencing the most valuable type-strain genomes for metagenomic binning, comparative biology and taxonomic classification.</title>
        <authorList>
            <person name="Goeker M."/>
        </authorList>
    </citation>
    <scope>NUCLEOTIDE SEQUENCE [LARGE SCALE GENOMIC DNA]</scope>
    <source>
        <strain evidence="1 2">DSM 23837</strain>
    </source>
</reference>
<evidence type="ECO:0000313" key="2">
    <source>
        <dbReference type="Proteomes" id="UP001223586"/>
    </source>
</evidence>